<evidence type="ECO:0000256" key="2">
    <source>
        <dbReference type="ARBA" id="ARBA00022679"/>
    </source>
</evidence>
<protein>
    <recommendedName>
        <fullName evidence="3">FAM86 N-terminal domain-containing protein</fullName>
    </recommendedName>
</protein>
<gene>
    <name evidence="4" type="ORF">PLOB_00012311</name>
</gene>
<organism evidence="4 5">
    <name type="scientific">Porites lobata</name>
    <dbReference type="NCBI Taxonomy" id="104759"/>
    <lineage>
        <taxon>Eukaryota</taxon>
        <taxon>Metazoa</taxon>
        <taxon>Cnidaria</taxon>
        <taxon>Anthozoa</taxon>
        <taxon>Hexacorallia</taxon>
        <taxon>Scleractinia</taxon>
        <taxon>Fungiina</taxon>
        <taxon>Poritidae</taxon>
        <taxon>Porites</taxon>
    </lineage>
</organism>
<evidence type="ECO:0000313" key="5">
    <source>
        <dbReference type="Proteomes" id="UP001159405"/>
    </source>
</evidence>
<dbReference type="Pfam" id="PF14904">
    <property type="entry name" value="FAM86"/>
    <property type="match status" value="1"/>
</dbReference>
<keyword evidence="2" id="KW-0808">Transferase</keyword>
<dbReference type="PANTHER" id="PTHR14614">
    <property type="entry name" value="HEPATOCELLULAR CARCINOMA-ASSOCIATED ANTIGEN"/>
    <property type="match status" value="1"/>
</dbReference>
<comment type="caution">
    <text evidence="4">The sequence shown here is derived from an EMBL/GenBank/DDBJ whole genome shotgun (WGS) entry which is preliminary data.</text>
</comment>
<sequence>MADGKVLVEFGEIQRQYLQMAPLKGFIWKEIEKTDLDFEAQKKLLHMTYYFTANLGHAPSVAYLRMFLKHILKLCEENGFQISDQLYEAYGEVLGKVEQSNDKCYKSYTLPCGGLLTLEETQQFISQGTTGLSTWMAGKYLAEWALENTSTFQQRNIIELGCGTGLTGLVICSTSSPCRYIFTDCHERVLETLQCNLELNGYARSVKAGYKEQTSLSSFSNKSTVCTSNADDILETSQPGKTSIICAGSIKDSNQRTFHAHPEVANIFNNKDHESDFESQSPAFPNCKACAVVADTCNIASDGFGLSSSKTVNTTACYSRKSASCLHLNKDCGRHSGSVQVEVCKLEWETFTKSDLKTFSAIDIILAADVVYDVDLIPSLVRNLHILLSTWGGKPVAYLASTIRNPQTYEFFITQLGEHNICWSEESKPRDKVFYYDHSCEIKIVKLQIYRPGAC</sequence>
<name>A0ABN8QYB6_9CNID</name>
<accession>A0ABN8QYB6</accession>
<dbReference type="EMBL" id="CALNXK010000169">
    <property type="protein sequence ID" value="CAH3172043.1"/>
    <property type="molecule type" value="Genomic_DNA"/>
</dbReference>
<keyword evidence="5" id="KW-1185">Reference proteome</keyword>
<evidence type="ECO:0000256" key="1">
    <source>
        <dbReference type="ARBA" id="ARBA00005511"/>
    </source>
</evidence>
<evidence type="ECO:0000259" key="3">
    <source>
        <dbReference type="Pfam" id="PF14904"/>
    </source>
</evidence>
<dbReference type="PANTHER" id="PTHR14614:SF130">
    <property type="entry name" value="PROTEIN-LYSINE N-METHYLTRANSFERASE EEF2KMT"/>
    <property type="match status" value="1"/>
</dbReference>
<reference evidence="4 5" key="1">
    <citation type="submission" date="2022-05" db="EMBL/GenBank/DDBJ databases">
        <authorList>
            <consortium name="Genoscope - CEA"/>
            <person name="William W."/>
        </authorList>
    </citation>
    <scope>NUCLEOTIDE SEQUENCE [LARGE SCALE GENOMIC DNA]</scope>
</reference>
<feature type="domain" description="FAM86 N-terminal" evidence="3">
    <location>
        <begin position="12"/>
        <end position="93"/>
    </location>
</feature>
<dbReference type="Proteomes" id="UP001159405">
    <property type="component" value="Unassembled WGS sequence"/>
</dbReference>
<dbReference type="InterPro" id="IPR019410">
    <property type="entry name" value="Methyltransf_16"/>
</dbReference>
<dbReference type="InterPro" id="IPR029063">
    <property type="entry name" value="SAM-dependent_MTases_sf"/>
</dbReference>
<dbReference type="Pfam" id="PF10294">
    <property type="entry name" value="Methyltransf_16"/>
    <property type="match status" value="2"/>
</dbReference>
<dbReference type="Gene3D" id="3.40.50.150">
    <property type="entry name" value="Vaccinia Virus protein VP39"/>
    <property type="match status" value="2"/>
</dbReference>
<dbReference type="InterPro" id="IPR029426">
    <property type="entry name" value="FAM86_N"/>
</dbReference>
<comment type="similarity">
    <text evidence="1">Belongs to the class I-like SAM-binding methyltransferase superfamily. EEF2KMT family.</text>
</comment>
<evidence type="ECO:0000313" key="4">
    <source>
        <dbReference type="EMBL" id="CAH3172043.1"/>
    </source>
</evidence>
<proteinExistence type="inferred from homology"/>
<dbReference type="SUPFAM" id="SSF53335">
    <property type="entry name" value="S-adenosyl-L-methionine-dependent methyltransferases"/>
    <property type="match status" value="1"/>
</dbReference>